<accession>A0A0P7YL85</accession>
<organism evidence="1 2">
    <name type="scientific">Phormidesmis priestleyi Ana</name>
    <dbReference type="NCBI Taxonomy" id="1666911"/>
    <lineage>
        <taxon>Bacteria</taxon>
        <taxon>Bacillati</taxon>
        <taxon>Cyanobacteriota</taxon>
        <taxon>Cyanophyceae</taxon>
        <taxon>Leptolyngbyales</taxon>
        <taxon>Leptolyngbyaceae</taxon>
        <taxon>Phormidesmis</taxon>
    </lineage>
</organism>
<reference evidence="1 2" key="1">
    <citation type="submission" date="2015-09" db="EMBL/GenBank/DDBJ databases">
        <title>Identification and resolution of microdiversity through metagenomic sequencing of parallel consortia.</title>
        <authorList>
            <person name="Nelson W.C."/>
            <person name="Romine M.F."/>
            <person name="Lindemann S.R."/>
        </authorList>
    </citation>
    <scope>NUCLEOTIDE SEQUENCE [LARGE SCALE GENOMIC DNA]</scope>
    <source>
        <strain evidence="1">Ana</strain>
    </source>
</reference>
<dbReference type="STRING" id="1666911.HLUCCA11_24475"/>
<evidence type="ECO:0000313" key="2">
    <source>
        <dbReference type="Proteomes" id="UP000050465"/>
    </source>
</evidence>
<protein>
    <submittedName>
        <fullName evidence="1">Uncharacterized protein</fullName>
    </submittedName>
</protein>
<proteinExistence type="predicted"/>
<comment type="caution">
    <text evidence="1">The sequence shown here is derived from an EMBL/GenBank/DDBJ whole genome shotgun (WGS) entry which is preliminary data.</text>
</comment>
<gene>
    <name evidence="1" type="ORF">HLUCCA11_24475</name>
</gene>
<dbReference type="Proteomes" id="UP000050465">
    <property type="component" value="Unassembled WGS sequence"/>
</dbReference>
<evidence type="ECO:0000313" key="1">
    <source>
        <dbReference type="EMBL" id="KPQ31037.1"/>
    </source>
</evidence>
<name>A0A0P7YL85_9CYAN</name>
<dbReference type="EMBL" id="LJZR01000130">
    <property type="protein sequence ID" value="KPQ31037.1"/>
    <property type="molecule type" value="Genomic_DNA"/>
</dbReference>
<sequence length="96" mass="10479">MTNRLYVHRTQALEALLQELWRLRPELKDKAAMTVYMGTAALLREVKLSAAAMNGAVVSSGQVGKPAVETLIGVKGVAMPSSMDLSCEPHPNEQWD</sequence>
<dbReference type="AlphaFoldDB" id="A0A0P7YL85"/>